<keyword evidence="2" id="KW-0813">Transport</keyword>
<dbReference type="EMBL" id="JAEEGA010000003">
    <property type="protein sequence ID" value="MBP1040672.1"/>
    <property type="molecule type" value="Genomic_DNA"/>
</dbReference>
<dbReference type="GO" id="GO:0005886">
    <property type="term" value="C:plasma membrane"/>
    <property type="evidence" value="ECO:0007669"/>
    <property type="project" value="UniProtKB-SubCell"/>
</dbReference>
<dbReference type="InterPro" id="IPR003784">
    <property type="entry name" value="BioY"/>
</dbReference>
<dbReference type="PANTHER" id="PTHR34295">
    <property type="entry name" value="BIOTIN TRANSPORTER BIOY"/>
    <property type="match status" value="1"/>
</dbReference>
<evidence type="ECO:0000256" key="1">
    <source>
        <dbReference type="ARBA" id="ARBA00010692"/>
    </source>
</evidence>
<dbReference type="RefSeq" id="WP_209526117.1">
    <property type="nucleotide sequence ID" value="NZ_JAEEGA010000003.1"/>
</dbReference>
<evidence type="ECO:0000256" key="3">
    <source>
        <dbReference type="SAM" id="Phobius"/>
    </source>
</evidence>
<keyword evidence="5" id="KW-1185">Reference proteome</keyword>
<keyword evidence="3" id="KW-0812">Transmembrane</keyword>
<feature type="transmembrane region" description="Helical" evidence="3">
    <location>
        <begin position="86"/>
        <end position="103"/>
    </location>
</feature>
<keyword evidence="2" id="KW-1003">Cell membrane</keyword>
<feature type="transmembrane region" description="Helical" evidence="3">
    <location>
        <begin position="9"/>
        <end position="27"/>
    </location>
</feature>
<feature type="transmembrane region" description="Helical" evidence="3">
    <location>
        <begin position="138"/>
        <end position="169"/>
    </location>
</feature>
<feature type="transmembrane region" description="Helical" evidence="3">
    <location>
        <begin position="110"/>
        <end position="132"/>
    </location>
</feature>
<keyword evidence="3" id="KW-1133">Transmembrane helix</keyword>
<comment type="caution">
    <text evidence="4">The sequence shown here is derived from an EMBL/GenBank/DDBJ whole genome shotgun (WGS) entry which is preliminary data.</text>
</comment>
<comment type="subcellular location">
    <subcellularLocation>
        <location evidence="2">Cell membrane</location>
        <topology evidence="2">Multi-pass membrane protein</topology>
    </subcellularLocation>
</comment>
<comment type="similarity">
    <text evidence="1 2">Belongs to the BioY family.</text>
</comment>
<evidence type="ECO:0000313" key="4">
    <source>
        <dbReference type="EMBL" id="MBP1040672.1"/>
    </source>
</evidence>
<dbReference type="Proteomes" id="UP000674938">
    <property type="component" value="Unassembled WGS sequence"/>
</dbReference>
<gene>
    <name evidence="4" type="ORF">I6N95_06625</name>
</gene>
<dbReference type="PANTHER" id="PTHR34295:SF1">
    <property type="entry name" value="BIOTIN TRANSPORTER BIOY"/>
    <property type="match status" value="1"/>
</dbReference>
<protein>
    <recommendedName>
        <fullName evidence="2">Biotin transporter</fullName>
    </recommendedName>
</protein>
<feature type="transmembrane region" description="Helical" evidence="3">
    <location>
        <begin position="33"/>
        <end position="51"/>
    </location>
</feature>
<reference evidence="4" key="1">
    <citation type="submission" date="2020-12" db="EMBL/GenBank/DDBJ databases">
        <title>Vagococcus allomyrinae sp. nov. and Enterococcus lavae sp. nov., isolated from the larvae of Allomyrina dichotoma.</title>
        <authorList>
            <person name="Lee S.D."/>
        </authorList>
    </citation>
    <scope>NUCLEOTIDE SEQUENCE</scope>
    <source>
        <strain evidence="4">BWB3-3</strain>
    </source>
</reference>
<name>A0A940P3B0_9ENTE</name>
<dbReference type="PIRSF" id="PIRSF016661">
    <property type="entry name" value="BioY"/>
    <property type="match status" value="1"/>
</dbReference>
<dbReference type="Gene3D" id="1.10.1760.20">
    <property type="match status" value="1"/>
</dbReference>
<accession>A0A940P3B0</accession>
<evidence type="ECO:0000256" key="2">
    <source>
        <dbReference type="PIRNR" id="PIRNR016661"/>
    </source>
</evidence>
<dbReference type="AlphaFoldDB" id="A0A940P3B0"/>
<dbReference type="GO" id="GO:0015225">
    <property type="term" value="F:biotin transmembrane transporter activity"/>
    <property type="evidence" value="ECO:0007669"/>
    <property type="project" value="UniProtKB-UniRule"/>
</dbReference>
<organism evidence="4 5">
    <name type="scientific">Vagococcus allomyrinae</name>
    <dbReference type="NCBI Taxonomy" id="2794353"/>
    <lineage>
        <taxon>Bacteria</taxon>
        <taxon>Bacillati</taxon>
        <taxon>Bacillota</taxon>
        <taxon>Bacilli</taxon>
        <taxon>Lactobacillales</taxon>
        <taxon>Enterococcaceae</taxon>
        <taxon>Vagococcus</taxon>
    </lineage>
</organism>
<keyword evidence="2 3" id="KW-0472">Membrane</keyword>
<proteinExistence type="inferred from homology"/>
<dbReference type="Pfam" id="PF02632">
    <property type="entry name" value="BioY"/>
    <property type="match status" value="1"/>
</dbReference>
<sequence length="181" mass="19357">MRNKQLKQLIINAQFAVIISIIAQFTIPLGLVPLTGQTFAIGIVATILSPINSTIAVLVYLLMGIIGLPVFAGFSSGISILFGPTGGYLIGFIFNTLVTGFILQKTRYTLPWAIMANIAGALVTLLFGTLWLKIAADMSWLIAINSGFTTFIIPGIIKAIAASFVGLFIRNALVKARLVVE</sequence>
<evidence type="ECO:0000313" key="5">
    <source>
        <dbReference type="Proteomes" id="UP000674938"/>
    </source>
</evidence>